<protein>
    <recommendedName>
        <fullName evidence="3">J domain-containing protein</fullName>
    </recommendedName>
</protein>
<name>A0AAQ3N1H9_VIGMU</name>
<proteinExistence type="predicted"/>
<feature type="region of interest" description="Disordered" evidence="2">
    <location>
        <begin position="77"/>
        <end position="100"/>
    </location>
</feature>
<reference evidence="4 5" key="1">
    <citation type="journal article" date="2023" name="Life. Sci Alliance">
        <title>Evolutionary insights into 3D genome organization and epigenetic landscape of Vigna mungo.</title>
        <authorList>
            <person name="Junaid A."/>
            <person name="Singh B."/>
            <person name="Bhatia S."/>
        </authorList>
    </citation>
    <scope>NUCLEOTIDE SEQUENCE [LARGE SCALE GENOMIC DNA]</scope>
    <source>
        <strain evidence="4">Urdbean</strain>
    </source>
</reference>
<dbReference type="SUPFAM" id="SSF49493">
    <property type="entry name" value="HSP40/DnaJ peptide-binding domain"/>
    <property type="match status" value="2"/>
</dbReference>
<feature type="domain" description="J" evidence="3">
    <location>
        <begin position="4"/>
        <end position="70"/>
    </location>
</feature>
<accession>A0AAQ3N1H9</accession>
<keyword evidence="1" id="KW-0143">Chaperone</keyword>
<dbReference type="InterPro" id="IPR008971">
    <property type="entry name" value="HSP40/DnaJ_pept-bd"/>
</dbReference>
<dbReference type="CDD" id="cd06257">
    <property type="entry name" value="DnaJ"/>
    <property type="match status" value="1"/>
</dbReference>
<dbReference type="GO" id="GO:0005829">
    <property type="term" value="C:cytosol"/>
    <property type="evidence" value="ECO:0007669"/>
    <property type="project" value="TreeGrafter"/>
</dbReference>
<dbReference type="AlphaFoldDB" id="A0AAQ3N1H9"/>
<dbReference type="GO" id="GO:0051082">
    <property type="term" value="F:unfolded protein binding"/>
    <property type="evidence" value="ECO:0007669"/>
    <property type="project" value="InterPro"/>
</dbReference>
<dbReference type="Gene3D" id="1.10.287.110">
    <property type="entry name" value="DnaJ domain"/>
    <property type="match status" value="1"/>
</dbReference>
<dbReference type="InterPro" id="IPR001623">
    <property type="entry name" value="DnaJ_domain"/>
</dbReference>
<dbReference type="CDD" id="cd10747">
    <property type="entry name" value="DnaJ_C"/>
    <property type="match status" value="1"/>
</dbReference>
<organism evidence="4 5">
    <name type="scientific">Vigna mungo</name>
    <name type="common">Black gram</name>
    <name type="synonym">Phaseolus mungo</name>
    <dbReference type="NCBI Taxonomy" id="3915"/>
    <lineage>
        <taxon>Eukaryota</taxon>
        <taxon>Viridiplantae</taxon>
        <taxon>Streptophyta</taxon>
        <taxon>Embryophyta</taxon>
        <taxon>Tracheophyta</taxon>
        <taxon>Spermatophyta</taxon>
        <taxon>Magnoliopsida</taxon>
        <taxon>eudicotyledons</taxon>
        <taxon>Gunneridae</taxon>
        <taxon>Pentapetalae</taxon>
        <taxon>rosids</taxon>
        <taxon>fabids</taxon>
        <taxon>Fabales</taxon>
        <taxon>Fabaceae</taxon>
        <taxon>Papilionoideae</taxon>
        <taxon>50 kb inversion clade</taxon>
        <taxon>NPAAA clade</taxon>
        <taxon>indigoferoid/millettioid clade</taxon>
        <taxon>Phaseoleae</taxon>
        <taxon>Vigna</taxon>
    </lineage>
</organism>
<dbReference type="PANTHER" id="PTHR24078:SF577">
    <property type="entry name" value="OS05G0562300 PROTEIN"/>
    <property type="match status" value="1"/>
</dbReference>
<evidence type="ECO:0000313" key="5">
    <source>
        <dbReference type="Proteomes" id="UP001374535"/>
    </source>
</evidence>
<evidence type="ECO:0000256" key="2">
    <source>
        <dbReference type="SAM" id="MobiDB-lite"/>
    </source>
</evidence>
<dbReference type="PRINTS" id="PR00625">
    <property type="entry name" value="JDOMAIN"/>
</dbReference>
<evidence type="ECO:0000259" key="3">
    <source>
        <dbReference type="PROSITE" id="PS50076"/>
    </source>
</evidence>
<dbReference type="PANTHER" id="PTHR24078">
    <property type="entry name" value="DNAJ HOMOLOG SUBFAMILY C MEMBER"/>
    <property type="match status" value="1"/>
</dbReference>
<dbReference type="PROSITE" id="PS50076">
    <property type="entry name" value="DNAJ_2"/>
    <property type="match status" value="1"/>
</dbReference>
<dbReference type="GO" id="GO:0051087">
    <property type="term" value="F:protein-folding chaperone binding"/>
    <property type="evidence" value="ECO:0007669"/>
    <property type="project" value="TreeGrafter"/>
</dbReference>
<dbReference type="GO" id="GO:0006457">
    <property type="term" value="P:protein folding"/>
    <property type="evidence" value="ECO:0007669"/>
    <property type="project" value="InterPro"/>
</dbReference>
<dbReference type="SUPFAM" id="SSF46565">
    <property type="entry name" value="Chaperone J-domain"/>
    <property type="match status" value="1"/>
</dbReference>
<dbReference type="FunFam" id="2.60.260.20:FF:000006">
    <property type="entry name" value="DnaJ subfamily B member 13"/>
    <property type="match status" value="1"/>
</dbReference>
<dbReference type="Proteomes" id="UP001374535">
    <property type="component" value="Chromosome 8"/>
</dbReference>
<dbReference type="Pfam" id="PF00226">
    <property type="entry name" value="DnaJ"/>
    <property type="match status" value="1"/>
</dbReference>
<dbReference type="InterPro" id="IPR051339">
    <property type="entry name" value="DnaJ_subfamily_B"/>
</dbReference>
<dbReference type="EMBL" id="CP144693">
    <property type="protein sequence ID" value="WVZ00987.1"/>
    <property type="molecule type" value="Genomic_DNA"/>
</dbReference>
<evidence type="ECO:0000256" key="1">
    <source>
        <dbReference type="ARBA" id="ARBA00023186"/>
    </source>
</evidence>
<evidence type="ECO:0000313" key="4">
    <source>
        <dbReference type="EMBL" id="WVZ00987.1"/>
    </source>
</evidence>
<dbReference type="Pfam" id="PF01556">
    <property type="entry name" value="DnaJ_C"/>
    <property type="match status" value="1"/>
</dbReference>
<dbReference type="InterPro" id="IPR002939">
    <property type="entry name" value="DnaJ_C"/>
</dbReference>
<dbReference type="Gene3D" id="2.60.260.20">
    <property type="entry name" value="Urease metallochaperone UreE, N-terminal domain"/>
    <property type="match status" value="2"/>
</dbReference>
<sequence>MGVNYYDILQVDRDAKDEDLKRAYKRLAMKWHPDKNLTNKEDAESMFKKVSEAYEVLSDPHKRAFFDSTLKARVEPAADAGASGDGGPTRYQNPLPKAPPMERKLPCTLEELYKGITKEVKLSRFIIQATGAGVMKMVLILVWYKYSSVKDCGSGESKTLDLVAEIAVMNRFLNPGQRTLVEEVLLVQLQPGWKKGTKLTYLEKGYELENHRPADLVIFIYEELHSVYTRDGDDLVVTQKISLVEALTGYTVKLVTLDGRNLTVPIRQIIHPEYEKVVEREGMPLPKHPKKKGNLRIKFKITFPDHLTPDQKLEMKKLLSD</sequence>
<dbReference type="InterPro" id="IPR036869">
    <property type="entry name" value="J_dom_sf"/>
</dbReference>
<dbReference type="PROSITE" id="PS00636">
    <property type="entry name" value="DNAJ_1"/>
    <property type="match status" value="1"/>
</dbReference>
<dbReference type="SMART" id="SM00271">
    <property type="entry name" value="DnaJ"/>
    <property type="match status" value="1"/>
</dbReference>
<dbReference type="InterPro" id="IPR018253">
    <property type="entry name" value="DnaJ_domain_CS"/>
</dbReference>
<gene>
    <name evidence="4" type="ORF">V8G54_027056</name>
</gene>
<keyword evidence="5" id="KW-1185">Reference proteome</keyword>